<comment type="caution">
    <text evidence="2">The sequence shown here is derived from an EMBL/GenBank/DDBJ whole genome shotgun (WGS) entry which is preliminary data.</text>
</comment>
<dbReference type="InterPro" id="IPR036390">
    <property type="entry name" value="WH_DNA-bd_sf"/>
</dbReference>
<protein>
    <recommendedName>
        <fullName evidence="1">Transcription regulator TrmB N-terminal domain-containing protein</fullName>
    </recommendedName>
</protein>
<organism evidence="2 3">
    <name type="scientific">Candidatus Falkowbacteria bacterium CG1_02_37_44</name>
    <dbReference type="NCBI Taxonomy" id="1805146"/>
    <lineage>
        <taxon>Bacteria</taxon>
        <taxon>Candidatus Falkowiibacteriota</taxon>
    </lineage>
</organism>
<sequence>MYKKIFLKAGLSPTQAEILDYLYQKKEDKASEIAKKIKKSRAIVYKDLDELVVLNVVEKEDKPNKVSVFSIAHPSQMEKFFDNKENEIKKDRQLFNNYLPDMISAYNLMSSKPGVLYFEGKEGIKNALKHIMKNFKQDREITSFVKVLTPKYEKEINEAFNEYIKKRIELKVKTRVIALDTEEGRILKENDEKSYRKTLLAKTMKIPLDFQGGELFIYRNEVCAITMENDIHFAFIVQNKAIAQMLRAFFESEWSLLPDL</sequence>
<dbReference type="SUPFAM" id="SSF46785">
    <property type="entry name" value="Winged helix' DNA-binding domain"/>
    <property type="match status" value="1"/>
</dbReference>
<evidence type="ECO:0000313" key="3">
    <source>
        <dbReference type="Proteomes" id="UP000183192"/>
    </source>
</evidence>
<accession>A0A1J4T3M1</accession>
<dbReference type="Pfam" id="PF01978">
    <property type="entry name" value="TrmB"/>
    <property type="match status" value="1"/>
</dbReference>
<feature type="domain" description="Transcription regulator TrmB N-terminal" evidence="1">
    <location>
        <begin position="8"/>
        <end position="65"/>
    </location>
</feature>
<dbReference type="Gene3D" id="1.10.10.10">
    <property type="entry name" value="Winged helix-like DNA-binding domain superfamily/Winged helix DNA-binding domain"/>
    <property type="match status" value="1"/>
</dbReference>
<dbReference type="AlphaFoldDB" id="A0A1J4T3M1"/>
<dbReference type="EMBL" id="MNUU01000081">
    <property type="protein sequence ID" value="OIO06394.1"/>
    <property type="molecule type" value="Genomic_DNA"/>
</dbReference>
<reference evidence="2 3" key="1">
    <citation type="journal article" date="2016" name="Environ. Microbiol.">
        <title>Genomic resolution of a cold subsurface aquifer community provides metabolic insights for novel microbes adapted to high CO concentrations.</title>
        <authorList>
            <person name="Probst A.J."/>
            <person name="Castelle C.J."/>
            <person name="Singh A."/>
            <person name="Brown C.T."/>
            <person name="Anantharaman K."/>
            <person name="Sharon I."/>
            <person name="Hug L.A."/>
            <person name="Burstein D."/>
            <person name="Emerson J.B."/>
            <person name="Thomas B.C."/>
            <person name="Banfield J.F."/>
        </authorList>
    </citation>
    <scope>NUCLEOTIDE SEQUENCE [LARGE SCALE GENOMIC DNA]</scope>
    <source>
        <strain evidence="2">CG1_02_37_44</strain>
    </source>
</reference>
<evidence type="ECO:0000313" key="2">
    <source>
        <dbReference type="EMBL" id="OIO06394.1"/>
    </source>
</evidence>
<gene>
    <name evidence="2" type="ORF">AUJ27_04265</name>
</gene>
<dbReference type="Proteomes" id="UP000183192">
    <property type="component" value="Unassembled WGS sequence"/>
</dbReference>
<dbReference type="InterPro" id="IPR002831">
    <property type="entry name" value="Tscrpt_reg_TrmB_N"/>
</dbReference>
<name>A0A1J4T3M1_9BACT</name>
<dbReference type="InterPro" id="IPR036388">
    <property type="entry name" value="WH-like_DNA-bd_sf"/>
</dbReference>
<proteinExistence type="predicted"/>
<evidence type="ECO:0000259" key="1">
    <source>
        <dbReference type="Pfam" id="PF01978"/>
    </source>
</evidence>
<dbReference type="STRING" id="1805146.AUJ27_04265"/>